<reference evidence="8 9" key="1">
    <citation type="submission" date="2007-03" db="EMBL/GenBank/DDBJ databases">
        <authorList>
            <person name="Heidelberg J."/>
        </authorList>
    </citation>
    <scope>NUCLEOTIDE SEQUENCE [LARGE SCALE GENOMIC DNA]</scope>
    <source>
        <strain evidence="9">ATCC 39541 / Classical Ogawa 395 / O395</strain>
    </source>
</reference>
<dbReference type="InterPro" id="IPR004089">
    <property type="entry name" value="MCPsignal_dom"/>
</dbReference>
<evidence type="ECO:0000259" key="6">
    <source>
        <dbReference type="PROSITE" id="PS50111"/>
    </source>
</evidence>
<dbReference type="PANTHER" id="PTHR32089:SF41">
    <property type="entry name" value="METHYL-ACCEPTING CHEMOTAXIS PROTEIN"/>
    <property type="match status" value="1"/>
</dbReference>
<name>A0A0H3AGW7_VIBC3</name>
<evidence type="ECO:0000259" key="7">
    <source>
        <dbReference type="PROSITE" id="PS50885"/>
    </source>
</evidence>
<dbReference type="GO" id="GO:0006935">
    <property type="term" value="P:chemotaxis"/>
    <property type="evidence" value="ECO:0007669"/>
    <property type="project" value="UniProtKB-ARBA"/>
</dbReference>
<dbReference type="GO" id="GO:0007165">
    <property type="term" value="P:signal transduction"/>
    <property type="evidence" value="ECO:0007669"/>
    <property type="project" value="UniProtKB-KW"/>
</dbReference>
<dbReference type="CDD" id="cd06225">
    <property type="entry name" value="HAMP"/>
    <property type="match status" value="1"/>
</dbReference>
<dbReference type="SUPFAM" id="SSF58104">
    <property type="entry name" value="Methyl-accepting chemotaxis protein (MCP) signaling domain"/>
    <property type="match status" value="1"/>
</dbReference>
<keyword evidence="5" id="KW-1133">Transmembrane helix</keyword>
<dbReference type="Pfam" id="PF00015">
    <property type="entry name" value="MCPsignal"/>
    <property type="match status" value="1"/>
</dbReference>
<dbReference type="Gene3D" id="1.10.287.950">
    <property type="entry name" value="Methyl-accepting chemotaxis protein"/>
    <property type="match status" value="1"/>
</dbReference>
<dbReference type="eggNOG" id="COG0840">
    <property type="taxonomic scope" value="Bacteria"/>
</dbReference>
<dbReference type="GeneID" id="69721624"/>
<protein>
    <submittedName>
        <fullName evidence="8">Methyl-accepting chemotaxis protein</fullName>
    </submittedName>
</protein>
<dbReference type="PANTHER" id="PTHR32089">
    <property type="entry name" value="METHYL-ACCEPTING CHEMOTAXIS PROTEIN MCPB"/>
    <property type="match status" value="1"/>
</dbReference>
<dbReference type="GO" id="GO:0016020">
    <property type="term" value="C:membrane"/>
    <property type="evidence" value="ECO:0007669"/>
    <property type="project" value="UniProtKB-SubCell"/>
</dbReference>
<dbReference type="AlphaFoldDB" id="A0A0H3AGW7"/>
<dbReference type="EMBL" id="CP000626">
    <property type="protein sequence ID" value="ABQ19204.1"/>
    <property type="molecule type" value="Genomic_DNA"/>
</dbReference>
<organism evidence="8 9">
    <name type="scientific">Vibrio cholerae serotype O1 (strain ATCC 39541 / Classical Ogawa 395 / O395)</name>
    <dbReference type="NCBI Taxonomy" id="345073"/>
    <lineage>
        <taxon>Bacteria</taxon>
        <taxon>Pseudomonadati</taxon>
        <taxon>Pseudomonadota</taxon>
        <taxon>Gammaproteobacteria</taxon>
        <taxon>Vibrionales</taxon>
        <taxon>Vibrionaceae</taxon>
        <taxon>Vibrio</taxon>
    </lineage>
</organism>
<comment type="subcellular location">
    <subcellularLocation>
        <location evidence="1">Membrane</location>
    </subcellularLocation>
</comment>
<dbReference type="RefSeq" id="WP_000700947.1">
    <property type="nucleotide sequence ID" value="NC_009456.1"/>
</dbReference>
<keyword evidence="5" id="KW-0472">Membrane</keyword>
<dbReference type="PATRIC" id="fig|345073.21.peg.3660"/>
<evidence type="ECO:0000313" key="9">
    <source>
        <dbReference type="Proteomes" id="UP000000249"/>
    </source>
</evidence>
<evidence type="ECO:0000256" key="2">
    <source>
        <dbReference type="ARBA" id="ARBA00023224"/>
    </source>
</evidence>
<comment type="similarity">
    <text evidence="3">Belongs to the methyl-accepting chemotaxis (MCP) protein family.</text>
</comment>
<accession>A0A0H3AGW7</accession>
<dbReference type="OrthoDB" id="8724845at2"/>
<dbReference type="CDD" id="cd11386">
    <property type="entry name" value="MCP_signal"/>
    <property type="match status" value="1"/>
</dbReference>
<proteinExistence type="inferred from homology"/>
<dbReference type="Pfam" id="PF00672">
    <property type="entry name" value="HAMP"/>
    <property type="match status" value="1"/>
</dbReference>
<dbReference type="FunFam" id="1.10.287.950:FF:000017">
    <property type="entry name" value="Methyl-accepting chemotaxis protein"/>
    <property type="match status" value="1"/>
</dbReference>
<sequence>MKINTTMKLVFSAIGVGMAITMATVFQLDSLEQQVDRLSLIRYQSYQAADELRQSSDDLTRLGRTYVVTGDEKYEKMYMDILDIRNGKKPRPESYHTIYWDLVLQYGQKPKPDGQTIALQQMMKDLGFSDREFALLKEAQNNSDALVNMEVKAMNAVKGLFPDASGNYTVKGEPDVNMAVQLLHSEEYHREKAKIMAPIDRFFQELETRTAQQFNQAAEQVKSTVLIGNISLVVVAIIAIIGYVVVNRKIVTPIDRMASVLQRADDNSDLTLRVEEKSDDELAVIGRTINKVLGSYGSTISKINQVNHTISSISDTIRSITDQNMKMSSQQDQELEMAATAMEEMTSALSSVSQSTNMAEEYAGSAEKEANNSKQVFEKTIREFADLDGEFQKTSEIIQQLATESNNVGNVLDVIKAIAEQTNLLALNAAIEAARAGEQGRGFAVVADEVRSLAQRTQESTGEIETMISMLQEKAEMSTKTIRVSADKMQSTRGNMGVANESLVAIQGSAKEIHKLNTSIAAATEEQLTVSDEISSNLSTIKTLSGEMNLAIKQLGPVVVDLQRNVDDLNSAIAHIRT</sequence>
<keyword evidence="5" id="KW-0812">Transmembrane</keyword>
<dbReference type="PROSITE" id="PS50111">
    <property type="entry name" value="CHEMOTAXIS_TRANSDUC_2"/>
    <property type="match status" value="1"/>
</dbReference>
<evidence type="ECO:0000256" key="1">
    <source>
        <dbReference type="ARBA" id="ARBA00004370"/>
    </source>
</evidence>
<dbReference type="KEGG" id="vcr:VC395_A0931"/>
<feature type="domain" description="HAMP" evidence="7">
    <location>
        <begin position="248"/>
        <end position="301"/>
    </location>
</feature>
<evidence type="ECO:0000256" key="3">
    <source>
        <dbReference type="ARBA" id="ARBA00029447"/>
    </source>
</evidence>
<dbReference type="Proteomes" id="UP000000249">
    <property type="component" value="Chromosome 2"/>
</dbReference>
<dbReference type="PROSITE" id="PS50885">
    <property type="entry name" value="HAMP"/>
    <property type="match status" value="1"/>
</dbReference>
<evidence type="ECO:0000313" key="8">
    <source>
        <dbReference type="EMBL" id="ABQ19204.1"/>
    </source>
</evidence>
<dbReference type="SMART" id="SM00304">
    <property type="entry name" value="HAMP"/>
    <property type="match status" value="1"/>
</dbReference>
<keyword evidence="2 4" id="KW-0807">Transducer</keyword>
<dbReference type="KEGG" id="vco:VC0395_0331"/>
<dbReference type="InterPro" id="IPR003660">
    <property type="entry name" value="HAMP_dom"/>
</dbReference>
<evidence type="ECO:0000256" key="4">
    <source>
        <dbReference type="PROSITE-ProRule" id="PRU00284"/>
    </source>
</evidence>
<evidence type="ECO:0000256" key="5">
    <source>
        <dbReference type="SAM" id="Phobius"/>
    </source>
</evidence>
<dbReference type="SMART" id="SM00283">
    <property type="entry name" value="MA"/>
    <property type="match status" value="1"/>
</dbReference>
<gene>
    <name evidence="8" type="ordered locus">VC0395_0331</name>
</gene>
<feature type="domain" description="Methyl-accepting transducer" evidence="6">
    <location>
        <begin position="306"/>
        <end position="542"/>
    </location>
</feature>
<feature type="transmembrane region" description="Helical" evidence="5">
    <location>
        <begin position="225"/>
        <end position="246"/>
    </location>
</feature>